<gene>
    <name evidence="1" type="ORF">OG477_41260</name>
</gene>
<reference evidence="1" key="1">
    <citation type="submission" date="2022-10" db="EMBL/GenBank/DDBJ databases">
        <title>The complete genomes of actinobacterial strains from the NBC collection.</title>
        <authorList>
            <person name="Joergensen T.S."/>
            <person name="Alvarez Arevalo M."/>
            <person name="Sterndorff E.B."/>
            <person name="Faurdal D."/>
            <person name="Vuksanovic O."/>
            <person name="Mourched A.-S."/>
            <person name="Charusanti P."/>
            <person name="Shaw S."/>
            <person name="Blin K."/>
            <person name="Weber T."/>
        </authorList>
    </citation>
    <scope>NUCLEOTIDE SEQUENCE</scope>
    <source>
        <strain evidence="1">NBC 00180</strain>
    </source>
</reference>
<accession>A0AAU1I9P1</accession>
<sequence>MSRPSRCVAAPAGAAHIRDSLAHVLEVMDWQGYPAWKGADGRR</sequence>
<protein>
    <submittedName>
        <fullName evidence="1">Uncharacterized protein</fullName>
    </submittedName>
</protein>
<dbReference type="EMBL" id="CP108140">
    <property type="protein sequence ID" value="WTP91348.1"/>
    <property type="molecule type" value="Genomic_DNA"/>
</dbReference>
<name>A0AAU1I9P1_9ACTN</name>
<evidence type="ECO:0000313" key="1">
    <source>
        <dbReference type="EMBL" id="WTP91348.1"/>
    </source>
</evidence>
<proteinExistence type="predicted"/>
<dbReference type="AlphaFoldDB" id="A0AAU1I9P1"/>
<organism evidence="1">
    <name type="scientific">Streptomyces sp. NBC_00180</name>
    <dbReference type="NCBI Taxonomy" id="2903632"/>
    <lineage>
        <taxon>Bacteria</taxon>
        <taxon>Bacillati</taxon>
        <taxon>Actinomycetota</taxon>
        <taxon>Actinomycetes</taxon>
        <taxon>Kitasatosporales</taxon>
        <taxon>Streptomycetaceae</taxon>
        <taxon>Streptomyces</taxon>
    </lineage>
</organism>